<dbReference type="RefSeq" id="WP_098073743.1">
    <property type="nucleotide sequence ID" value="NZ_PDEQ01000001.1"/>
</dbReference>
<dbReference type="GO" id="GO:0045454">
    <property type="term" value="P:cell redox homeostasis"/>
    <property type="evidence" value="ECO:0007669"/>
    <property type="project" value="TreeGrafter"/>
</dbReference>
<dbReference type="Pfam" id="PF11412">
    <property type="entry name" value="DsbD_N"/>
    <property type="match status" value="1"/>
</dbReference>
<accession>A0A2A8D1Q6</accession>
<feature type="compositionally biased region" description="Low complexity" evidence="7">
    <location>
        <begin position="244"/>
        <end position="259"/>
    </location>
</feature>
<evidence type="ECO:0000256" key="8">
    <source>
        <dbReference type="SAM" id="Phobius"/>
    </source>
</evidence>
<dbReference type="GO" id="GO:0005886">
    <property type="term" value="C:plasma membrane"/>
    <property type="evidence" value="ECO:0007669"/>
    <property type="project" value="UniProtKB-SubCell"/>
</dbReference>
<comment type="caution">
    <text evidence="11">The sequence shown here is derived from an EMBL/GenBank/DDBJ whole genome shotgun (WGS) entry which is preliminary data.</text>
</comment>
<evidence type="ECO:0000313" key="11">
    <source>
        <dbReference type="EMBL" id="PEN14846.1"/>
    </source>
</evidence>
<keyword evidence="12" id="KW-1185">Reference proteome</keyword>
<evidence type="ECO:0000313" key="12">
    <source>
        <dbReference type="Proteomes" id="UP000220102"/>
    </source>
</evidence>
<evidence type="ECO:0000256" key="3">
    <source>
        <dbReference type="ARBA" id="ARBA00022692"/>
    </source>
</evidence>
<feature type="transmembrane region" description="Helical" evidence="8">
    <location>
        <begin position="464"/>
        <end position="483"/>
    </location>
</feature>
<dbReference type="InterPro" id="IPR013766">
    <property type="entry name" value="Thioredoxin_domain"/>
</dbReference>
<dbReference type="AlphaFoldDB" id="A0A2A8D1Q6"/>
<keyword evidence="3 8" id="KW-0812">Transmembrane</keyword>
<feature type="transmembrane region" description="Helical" evidence="8">
    <location>
        <begin position="427"/>
        <end position="452"/>
    </location>
</feature>
<keyword evidence="4" id="KW-0201">Cytochrome c-type biogenesis</keyword>
<evidence type="ECO:0000256" key="6">
    <source>
        <dbReference type="ARBA" id="ARBA00023136"/>
    </source>
</evidence>
<feature type="domain" description="Thioredoxin" evidence="10">
    <location>
        <begin position="564"/>
        <end position="709"/>
    </location>
</feature>
<dbReference type="InterPro" id="IPR036929">
    <property type="entry name" value="DsbDN_sf"/>
</dbReference>
<dbReference type="Pfam" id="PF13899">
    <property type="entry name" value="Thioredoxin_7"/>
    <property type="match status" value="1"/>
</dbReference>
<keyword evidence="5 8" id="KW-1133">Transmembrane helix</keyword>
<proteinExistence type="predicted"/>
<keyword evidence="6 8" id="KW-0472">Membrane</keyword>
<comment type="subcellular location">
    <subcellularLocation>
        <location evidence="1">Cell membrane</location>
        <topology evidence="1">Multi-pass membrane protein</topology>
    </subcellularLocation>
</comment>
<feature type="transmembrane region" description="Helical" evidence="8">
    <location>
        <begin position="392"/>
        <end position="415"/>
    </location>
</feature>
<feature type="transmembrane region" description="Helical" evidence="8">
    <location>
        <begin position="351"/>
        <end position="371"/>
    </location>
</feature>
<evidence type="ECO:0000256" key="1">
    <source>
        <dbReference type="ARBA" id="ARBA00004651"/>
    </source>
</evidence>
<feature type="compositionally biased region" description="Low complexity" evidence="7">
    <location>
        <begin position="176"/>
        <end position="203"/>
    </location>
</feature>
<dbReference type="EMBL" id="PDEQ01000001">
    <property type="protein sequence ID" value="PEN14846.1"/>
    <property type="molecule type" value="Genomic_DNA"/>
</dbReference>
<dbReference type="Gene3D" id="3.40.30.10">
    <property type="entry name" value="Glutaredoxin"/>
    <property type="match status" value="1"/>
</dbReference>
<dbReference type="PROSITE" id="PS51352">
    <property type="entry name" value="THIOREDOXIN_2"/>
    <property type="match status" value="1"/>
</dbReference>
<dbReference type="GO" id="GO:0015035">
    <property type="term" value="F:protein-disulfide reductase activity"/>
    <property type="evidence" value="ECO:0007669"/>
    <property type="project" value="TreeGrafter"/>
</dbReference>
<sequence length="720" mass="75986">MRHFGSTLLLICAATLALVGLSMPTDASAQPMGAQTKVSFTASAGPKTAGPGEQVSVHVDLTIDEGWKMYAVDSPPPSRGVNLHIDDIPDGLSWSGEVLQDTPQRGYDPNFKKEVTYFQNRAHIWADLDVEPGASPGPRTVTGKVEYMICDKDMCYPPVREAFAVDVVVDEGSAPVADAGADAGDSGASAESAPDDAPATASDGGSGDDGEDAGDSEAQRGSDGGTAAPPTGNDGSDKSRPGNAAPESQESASAAPASALDELNDARSDGLLGFLLLAIGAGAAALLTPCVFPMIPLTVSFFTKHSESRSEAVRMASLYGFAIIATFTGLGVAMAMILGAAGAQSIAANPWVNLFIGSVFVIFALSLLGLFELRLPSGLVNYFNRRGNERQGVAGVLFMGLTLTLVSFSCTAPFVGGLLAATSGGEWFYPVVGMLAFSATFAVPFIGFAMFPRALESLPQSGQWMNAVKVTLGFVELAAALKFLSNADLIWGTQILSRTLAIALTIVIFSMAGLYLLGKLRLKHEAPTASIGSLRLLAATAFFGLALFMLPGLFGAPLGAVDAYLPPRQASDPNLFVSGDARSSEKGNSEFEWHTDEIEAAFTQAAEVDKPVFIDFTGYTCTNCRDMEANVFPQAPVAEQFRSDFVLLRLYTDAPPKGTEFQRYQLKLTGTTALPTYAIVDPQDRSLIEKDSGVSSVEDFADFLRQGRAEFQDQRLADAR</sequence>
<dbReference type="Proteomes" id="UP000220102">
    <property type="component" value="Unassembled WGS sequence"/>
</dbReference>
<gene>
    <name evidence="11" type="ORF">CRI94_00690</name>
</gene>
<feature type="transmembrane region" description="Helical" evidence="8">
    <location>
        <begin position="316"/>
        <end position="339"/>
    </location>
</feature>
<dbReference type="InterPro" id="IPR036249">
    <property type="entry name" value="Thioredoxin-like_sf"/>
</dbReference>
<dbReference type="PANTHER" id="PTHR32234:SF0">
    <property type="entry name" value="THIOL:DISULFIDE INTERCHANGE PROTEIN DSBD"/>
    <property type="match status" value="1"/>
</dbReference>
<evidence type="ECO:0000256" key="2">
    <source>
        <dbReference type="ARBA" id="ARBA00022475"/>
    </source>
</evidence>
<dbReference type="PANTHER" id="PTHR32234">
    <property type="entry name" value="THIOL:DISULFIDE INTERCHANGE PROTEIN DSBD"/>
    <property type="match status" value="1"/>
</dbReference>
<dbReference type="Pfam" id="PF02683">
    <property type="entry name" value="DsbD_TM"/>
    <property type="match status" value="1"/>
</dbReference>
<feature type="chain" id="PRO_5013151379" evidence="9">
    <location>
        <begin position="30"/>
        <end position="720"/>
    </location>
</feature>
<dbReference type="InterPro" id="IPR003834">
    <property type="entry name" value="Cyt_c_assmbl_TM_dom"/>
</dbReference>
<evidence type="ECO:0000256" key="7">
    <source>
        <dbReference type="SAM" id="MobiDB-lite"/>
    </source>
</evidence>
<evidence type="ECO:0000256" key="4">
    <source>
        <dbReference type="ARBA" id="ARBA00022748"/>
    </source>
</evidence>
<dbReference type="InterPro" id="IPR028250">
    <property type="entry name" value="DsbDN"/>
</dbReference>
<evidence type="ECO:0000259" key="10">
    <source>
        <dbReference type="PROSITE" id="PS51352"/>
    </source>
</evidence>
<evidence type="ECO:0000256" key="5">
    <source>
        <dbReference type="ARBA" id="ARBA00022989"/>
    </source>
</evidence>
<protein>
    <submittedName>
        <fullName evidence="11">Cytochrome C biogenesis protein</fullName>
    </submittedName>
</protein>
<dbReference type="GO" id="GO:0017004">
    <property type="term" value="P:cytochrome complex assembly"/>
    <property type="evidence" value="ECO:0007669"/>
    <property type="project" value="UniProtKB-KW"/>
</dbReference>
<dbReference type="OrthoDB" id="9811036at2"/>
<keyword evidence="2" id="KW-1003">Cell membrane</keyword>
<feature type="region of interest" description="Disordered" evidence="7">
    <location>
        <begin position="176"/>
        <end position="259"/>
    </location>
</feature>
<reference evidence="11 12" key="1">
    <citation type="submission" date="2017-10" db="EMBL/GenBank/DDBJ databases">
        <title>Draft genome of Longibacter Salinarum.</title>
        <authorList>
            <person name="Goh K.M."/>
            <person name="Shamsir M.S."/>
            <person name="Lim S.W."/>
        </authorList>
    </citation>
    <scope>NUCLEOTIDE SEQUENCE [LARGE SCALE GENOMIC DNA]</scope>
    <source>
        <strain evidence="11 12">KCTC 52045</strain>
    </source>
</reference>
<keyword evidence="9" id="KW-0732">Signal</keyword>
<dbReference type="SUPFAM" id="SSF52833">
    <property type="entry name" value="Thioredoxin-like"/>
    <property type="match status" value="1"/>
</dbReference>
<feature type="signal peptide" evidence="9">
    <location>
        <begin position="1"/>
        <end position="29"/>
    </location>
</feature>
<feature type="transmembrane region" description="Helical" evidence="8">
    <location>
        <begin position="271"/>
        <end position="295"/>
    </location>
</feature>
<evidence type="ECO:0000256" key="9">
    <source>
        <dbReference type="SAM" id="SignalP"/>
    </source>
</evidence>
<feature type="compositionally biased region" description="Acidic residues" evidence="7">
    <location>
        <begin position="206"/>
        <end position="215"/>
    </location>
</feature>
<feature type="transmembrane region" description="Helical" evidence="8">
    <location>
        <begin position="495"/>
        <end position="517"/>
    </location>
</feature>
<organism evidence="11 12">
    <name type="scientific">Longibacter salinarum</name>
    <dbReference type="NCBI Taxonomy" id="1850348"/>
    <lineage>
        <taxon>Bacteria</taxon>
        <taxon>Pseudomonadati</taxon>
        <taxon>Rhodothermota</taxon>
        <taxon>Rhodothermia</taxon>
        <taxon>Rhodothermales</taxon>
        <taxon>Salisaetaceae</taxon>
        <taxon>Longibacter</taxon>
    </lineage>
</organism>
<name>A0A2A8D1Q6_9BACT</name>
<feature type="transmembrane region" description="Helical" evidence="8">
    <location>
        <begin position="537"/>
        <end position="560"/>
    </location>
</feature>
<dbReference type="Gene3D" id="2.60.40.1250">
    <property type="entry name" value="Thiol:disulfide interchange protein DsbD, N-terminal domain"/>
    <property type="match status" value="1"/>
</dbReference>